<proteinExistence type="predicted"/>
<feature type="chain" id="PRO_5039675745" description="Lipoprotein" evidence="1">
    <location>
        <begin position="21"/>
        <end position="399"/>
    </location>
</feature>
<accession>A0A8J6TR98</accession>
<gene>
    <name evidence="2" type="ORF">H8702_04860</name>
</gene>
<organism evidence="2 3">
    <name type="scientific">Massiliimalia timonensis</name>
    <dbReference type="NCBI Taxonomy" id="1987501"/>
    <lineage>
        <taxon>Bacteria</taxon>
        <taxon>Bacillati</taxon>
        <taxon>Bacillota</taxon>
        <taxon>Clostridia</taxon>
        <taxon>Eubacteriales</taxon>
        <taxon>Oscillospiraceae</taxon>
        <taxon>Massiliimalia</taxon>
    </lineage>
</organism>
<dbReference type="Proteomes" id="UP000632659">
    <property type="component" value="Unassembled WGS sequence"/>
</dbReference>
<evidence type="ECO:0000313" key="3">
    <source>
        <dbReference type="Proteomes" id="UP000632659"/>
    </source>
</evidence>
<dbReference type="OrthoDB" id="2005692at2"/>
<dbReference type="AlphaFoldDB" id="A0A8J6TR98"/>
<evidence type="ECO:0000313" key="2">
    <source>
        <dbReference type="EMBL" id="MBC8610451.1"/>
    </source>
</evidence>
<name>A0A8J6TR98_9FIRM</name>
<dbReference type="EMBL" id="JACRTL010000002">
    <property type="protein sequence ID" value="MBC8610451.1"/>
    <property type="molecule type" value="Genomic_DNA"/>
</dbReference>
<evidence type="ECO:0000256" key="1">
    <source>
        <dbReference type="SAM" id="SignalP"/>
    </source>
</evidence>
<keyword evidence="3" id="KW-1185">Reference proteome</keyword>
<comment type="caution">
    <text evidence="2">The sequence shown here is derived from an EMBL/GenBank/DDBJ whole genome shotgun (WGS) entry which is preliminary data.</text>
</comment>
<dbReference type="PROSITE" id="PS51257">
    <property type="entry name" value="PROKAR_LIPOPROTEIN"/>
    <property type="match status" value="1"/>
</dbReference>
<keyword evidence="1" id="KW-0732">Signal</keyword>
<feature type="signal peptide" evidence="1">
    <location>
        <begin position="1"/>
        <end position="20"/>
    </location>
</feature>
<sequence length="399" mass="46679">MKRIWKLAAAGFFLTLFAAAICGCMSKEDRQIAKRNEQLGKGMVRTYVREHYGEQAQIIELTCLDQLKDSGPIPDFFDHPSDYVKATVRGRNGEFQVLMNVRTQEGYDNRYQEQIKRSAHSFFASRIDLPEPRRTDVYYYSKEIGELPRQSIEGFAEPGLRQFDQLLYQDNYQANVVYQYVDTGLDFLRGAGQTLLLTERDIGDVTVGFANFWDEFSMYQSSEDGLGKNQVAEDLTEQNQKIKEVYVVSRKKYYDWDTETERYDDAAEEEYHLFRKLPLQGGIELVYDTECYEITMEQVKAPDTVTSMGQNFYDPLSPQYQLKISRKKAVDQNENAYEDIMLYFPAEFAGDYLVSEENGEEDWNKVSWERSGVYYDYFYTYEDHTDMAFSLYGKKEERS</sequence>
<evidence type="ECO:0008006" key="4">
    <source>
        <dbReference type="Google" id="ProtNLM"/>
    </source>
</evidence>
<dbReference type="RefSeq" id="WP_093989537.1">
    <property type="nucleotide sequence ID" value="NZ_FYDD01000004.1"/>
</dbReference>
<reference evidence="2" key="1">
    <citation type="submission" date="2020-08" db="EMBL/GenBank/DDBJ databases">
        <title>Genome public.</title>
        <authorList>
            <person name="Liu C."/>
            <person name="Sun Q."/>
        </authorList>
    </citation>
    <scope>NUCLEOTIDE SEQUENCE</scope>
    <source>
        <strain evidence="2">NSJ-15</strain>
    </source>
</reference>
<protein>
    <recommendedName>
        <fullName evidence="4">Lipoprotein</fullName>
    </recommendedName>
</protein>